<dbReference type="Pfam" id="PF23559">
    <property type="entry name" value="WHD_DRP"/>
    <property type="match status" value="1"/>
</dbReference>
<evidence type="ECO:0000313" key="7">
    <source>
        <dbReference type="Proteomes" id="UP000236291"/>
    </source>
</evidence>
<dbReference type="PROSITE" id="PS51375">
    <property type="entry name" value="PPR"/>
    <property type="match status" value="8"/>
</dbReference>
<dbReference type="ExpressionAtlas" id="A0A2K3KYZ3">
    <property type="expression patterns" value="baseline"/>
</dbReference>
<feature type="repeat" description="PPR" evidence="3">
    <location>
        <begin position="184"/>
        <end position="218"/>
    </location>
</feature>
<dbReference type="InterPro" id="IPR011990">
    <property type="entry name" value="TPR-like_helical_dom_sf"/>
</dbReference>
<feature type="repeat" description="PPR" evidence="3">
    <location>
        <begin position="149"/>
        <end position="183"/>
    </location>
</feature>
<organism evidence="6 7">
    <name type="scientific">Trifolium pratense</name>
    <name type="common">Red clover</name>
    <dbReference type="NCBI Taxonomy" id="57577"/>
    <lineage>
        <taxon>Eukaryota</taxon>
        <taxon>Viridiplantae</taxon>
        <taxon>Streptophyta</taxon>
        <taxon>Embryophyta</taxon>
        <taxon>Tracheophyta</taxon>
        <taxon>Spermatophyta</taxon>
        <taxon>Magnoliopsida</taxon>
        <taxon>eudicotyledons</taxon>
        <taxon>Gunneridae</taxon>
        <taxon>Pentapetalae</taxon>
        <taxon>rosids</taxon>
        <taxon>fabids</taxon>
        <taxon>Fabales</taxon>
        <taxon>Fabaceae</taxon>
        <taxon>Papilionoideae</taxon>
        <taxon>50 kb inversion clade</taxon>
        <taxon>NPAAA clade</taxon>
        <taxon>Hologalegina</taxon>
        <taxon>IRL clade</taxon>
        <taxon>Trifolieae</taxon>
        <taxon>Trifolium</taxon>
    </lineage>
</organism>
<reference evidence="6 7" key="1">
    <citation type="journal article" date="2014" name="Am. J. Bot.">
        <title>Genome assembly and annotation for red clover (Trifolium pratense; Fabaceae).</title>
        <authorList>
            <person name="Istvanek J."/>
            <person name="Jaros M."/>
            <person name="Krenek A."/>
            <person name="Repkova J."/>
        </authorList>
    </citation>
    <scope>NUCLEOTIDE SEQUENCE [LARGE SCALE GENOMIC DNA]</scope>
    <source>
        <strain evidence="7">cv. Tatra</strain>
        <tissue evidence="6">Young leaves</tissue>
    </source>
</reference>
<sequence>MLLKNISPNVVTFNILIDGLSKEGEVRKAKNVLAIMIKQGVKPDVVTYNSLMDGYFLVKEVNKATYVFNTFAQTEVKPDVVSYNVMINGLYKNKMVDEAMDLFKEMHLKNIAPNTRTYNSLIDGLCKSGRISDAWDLVDEMHDRGLHANVFTYNSILDALSKSHQIDKTIELFVKINDQGIQLDMYTYTILVDALCKNGRLKDALEIFEDILIKGYRFDVTMYTVMIDGLCKEGLLDEALSLMSKMEDNGCTPNGITYTTLIHALSKNGKNEKAVKLHREMIARDETKDVASLEIMIRGGMLQQAWSLFGPNREERAELVKIGKKIVRKCKGSPLATKALGSLLRFKTDEHQWDSIEKEDLIHLWMANGFISSRGNLEVEHVGNDVWNELYQRSFFEEIKTHGKGNVTFKMHDIFHDIASSIMGEQCLALETASLTHLSKRVHHIKCLNVDVHFKNNLILFKRVESLRTVLNVYPPKSNLSVFPSITPLRVLSSNCTQLSALKNFIHLRLISLPKQLTQLQDLRHLMIRWCRALRATPFNIGGLTHLRTLSTFIVGSKARFGLAELHNLQLGGKLHIKCLENVSNERDAREANLIGKKELSHLYLSWGGDANSQGSGTGAEKVLEALEPRKGLKYFGMEGYKGVKIPNWMRNTSILEGLVDVILYKCINCDQLPALGKLPLGLGIGQAAYRRLRPGL</sequence>
<dbReference type="InterPro" id="IPR002885">
    <property type="entry name" value="PPR_rpt"/>
</dbReference>
<evidence type="ECO:0000313" key="6">
    <source>
        <dbReference type="EMBL" id="PNX71504.1"/>
    </source>
</evidence>
<dbReference type="STRING" id="57577.A0A2K3KYZ3"/>
<comment type="similarity">
    <text evidence="1">Belongs to the PPR family. P subfamily.</text>
</comment>
<dbReference type="InterPro" id="IPR027417">
    <property type="entry name" value="P-loop_NTPase"/>
</dbReference>
<dbReference type="Gene3D" id="1.25.40.10">
    <property type="entry name" value="Tetratricopeptide repeat domain"/>
    <property type="match status" value="4"/>
</dbReference>
<feature type="non-terminal residue" evidence="6">
    <location>
        <position position="697"/>
    </location>
</feature>
<evidence type="ECO:0000259" key="5">
    <source>
        <dbReference type="Pfam" id="PF25019"/>
    </source>
</evidence>
<feature type="repeat" description="PPR" evidence="3">
    <location>
        <begin position="79"/>
        <end position="113"/>
    </location>
</feature>
<dbReference type="GO" id="GO:0043531">
    <property type="term" value="F:ADP binding"/>
    <property type="evidence" value="ECO:0007669"/>
    <property type="project" value="InterPro"/>
</dbReference>
<name>A0A2K3KYZ3_TRIPR</name>
<dbReference type="Gene3D" id="3.80.10.10">
    <property type="entry name" value="Ribonuclease Inhibitor"/>
    <property type="match status" value="1"/>
</dbReference>
<dbReference type="InterPro" id="IPR056789">
    <property type="entry name" value="LRR_R13L1-DRL21"/>
</dbReference>
<dbReference type="Gene3D" id="1.10.8.430">
    <property type="entry name" value="Helical domain of apoptotic protease-activating factors"/>
    <property type="match status" value="1"/>
</dbReference>
<dbReference type="NCBIfam" id="TIGR00756">
    <property type="entry name" value="PPR"/>
    <property type="match status" value="8"/>
</dbReference>
<dbReference type="InterPro" id="IPR058922">
    <property type="entry name" value="WHD_DRP"/>
</dbReference>
<dbReference type="EMBL" id="ASHM01023412">
    <property type="protein sequence ID" value="PNX71504.1"/>
    <property type="molecule type" value="Genomic_DNA"/>
</dbReference>
<dbReference type="Pfam" id="PF25019">
    <property type="entry name" value="LRR_R13L1-DRL21"/>
    <property type="match status" value="1"/>
</dbReference>
<dbReference type="AlphaFoldDB" id="A0A2K3KYZ3"/>
<dbReference type="SUPFAM" id="SSF52540">
    <property type="entry name" value="P-loop containing nucleoside triphosphate hydrolases"/>
    <property type="match status" value="1"/>
</dbReference>
<dbReference type="PANTHER" id="PTHR47933:SF11">
    <property type="entry name" value="PENTATRICOPEPTIDE REPEAT-CONTAINING PROTEIN 2"/>
    <property type="match status" value="1"/>
</dbReference>
<dbReference type="InterPro" id="IPR032675">
    <property type="entry name" value="LRR_dom_sf"/>
</dbReference>
<dbReference type="GO" id="GO:0003729">
    <property type="term" value="F:mRNA binding"/>
    <property type="evidence" value="ECO:0007669"/>
    <property type="project" value="TreeGrafter"/>
</dbReference>
<evidence type="ECO:0000259" key="4">
    <source>
        <dbReference type="Pfam" id="PF23559"/>
    </source>
</evidence>
<dbReference type="SUPFAM" id="SSF52058">
    <property type="entry name" value="L domain-like"/>
    <property type="match status" value="1"/>
</dbReference>
<feature type="repeat" description="PPR" evidence="3">
    <location>
        <begin position="9"/>
        <end position="43"/>
    </location>
</feature>
<dbReference type="Proteomes" id="UP000236291">
    <property type="component" value="Unassembled WGS sequence"/>
</dbReference>
<evidence type="ECO:0000256" key="1">
    <source>
        <dbReference type="ARBA" id="ARBA00007626"/>
    </source>
</evidence>
<accession>A0A2K3KYZ3</accession>
<keyword evidence="2" id="KW-0677">Repeat</keyword>
<proteinExistence type="inferred from homology"/>
<feature type="repeat" description="PPR" evidence="3">
    <location>
        <begin position="44"/>
        <end position="78"/>
    </location>
</feature>
<dbReference type="InterPro" id="IPR042197">
    <property type="entry name" value="Apaf_helical"/>
</dbReference>
<feature type="repeat" description="PPR" evidence="3">
    <location>
        <begin position="254"/>
        <end position="288"/>
    </location>
</feature>
<dbReference type="InterPro" id="IPR051240">
    <property type="entry name" value="Mito_RNA-Proc/Resp"/>
</dbReference>
<feature type="domain" description="R13L1/DRL21-like LRR repeat region" evidence="5">
    <location>
        <begin position="563"/>
        <end position="680"/>
    </location>
</feature>
<gene>
    <name evidence="6" type="ORF">L195_g027384</name>
</gene>
<protein>
    <submittedName>
        <fullName evidence="6">Pentatricopeptide repeat-containing protein</fullName>
    </submittedName>
</protein>
<dbReference type="Pfam" id="PF13041">
    <property type="entry name" value="PPR_2"/>
    <property type="match status" value="4"/>
</dbReference>
<comment type="caution">
    <text evidence="6">The sequence shown here is derived from an EMBL/GenBank/DDBJ whole genome shotgun (WGS) entry which is preliminary data.</text>
</comment>
<feature type="repeat" description="PPR" evidence="3">
    <location>
        <begin position="219"/>
        <end position="253"/>
    </location>
</feature>
<dbReference type="PANTHER" id="PTHR47933">
    <property type="entry name" value="PENTATRICOPEPTIDE REPEAT-CONTAINING PROTEIN 1, MITOCHONDRIAL"/>
    <property type="match status" value="1"/>
</dbReference>
<evidence type="ECO:0000256" key="3">
    <source>
        <dbReference type="PROSITE-ProRule" id="PRU00708"/>
    </source>
</evidence>
<feature type="domain" description="Disease resistance protein winged helix" evidence="4">
    <location>
        <begin position="355"/>
        <end position="419"/>
    </location>
</feature>
<feature type="repeat" description="PPR" evidence="3">
    <location>
        <begin position="114"/>
        <end position="148"/>
    </location>
</feature>
<evidence type="ECO:0000256" key="2">
    <source>
        <dbReference type="ARBA" id="ARBA00022737"/>
    </source>
</evidence>
<reference evidence="6 7" key="2">
    <citation type="journal article" date="2017" name="Front. Plant Sci.">
        <title>Gene Classification and Mining of Molecular Markers Useful in Red Clover (Trifolium pratense) Breeding.</title>
        <authorList>
            <person name="Istvanek J."/>
            <person name="Dluhosova J."/>
            <person name="Dluhos P."/>
            <person name="Patkova L."/>
            <person name="Nedelnik J."/>
            <person name="Repkova J."/>
        </authorList>
    </citation>
    <scope>NUCLEOTIDE SEQUENCE [LARGE SCALE GENOMIC DNA]</scope>
    <source>
        <strain evidence="7">cv. Tatra</strain>
        <tissue evidence="6">Young leaves</tissue>
    </source>
</reference>